<sequence length="190" mass="20474">MGRHHAIVGGSCNNPRLRGDAPCGETSSMADLMQKRCLYCGTWNQFPEARLADGPKCGECKLPLVAGPPAALDDAGFAAELARNDGTLIVDFWATWCGPCRSFGPVFRQAAADYGVRVRFATIDVDTVSGTPQRYNVGSIPTMMAFRDGREVDRVIGGLTGAQLDRWIRGVAGLPPLPDKPRPRPPRPGH</sequence>
<evidence type="ECO:0000256" key="3">
    <source>
        <dbReference type="ARBA" id="ARBA00023157"/>
    </source>
</evidence>
<feature type="domain" description="Thioredoxin" evidence="5">
    <location>
        <begin position="51"/>
        <end position="173"/>
    </location>
</feature>
<accession>A0A2D2AU37</accession>
<dbReference type="KEGG" id="cmb:CSW64_03380"/>
<reference evidence="6 7" key="1">
    <citation type="submission" date="2017-10" db="EMBL/GenBank/DDBJ databases">
        <title>Genome sequence of Caulobacter mirabilis FWC38.</title>
        <authorList>
            <person name="Fiebig A."/>
            <person name="Crosson S."/>
        </authorList>
    </citation>
    <scope>NUCLEOTIDE SEQUENCE [LARGE SCALE GENOMIC DNA]</scope>
    <source>
        <strain evidence="6 7">FWC 38</strain>
    </source>
</reference>
<dbReference type="Pfam" id="PF00085">
    <property type="entry name" value="Thioredoxin"/>
    <property type="match status" value="1"/>
</dbReference>
<dbReference type="PANTHER" id="PTHR45663:SF11">
    <property type="entry name" value="GEO12009P1"/>
    <property type="match status" value="1"/>
</dbReference>
<gene>
    <name evidence="6" type="ORF">CSW64_03380</name>
</gene>
<dbReference type="PROSITE" id="PS00194">
    <property type="entry name" value="THIOREDOXIN_1"/>
    <property type="match status" value="1"/>
</dbReference>
<dbReference type="OrthoDB" id="9790390at2"/>
<protein>
    <submittedName>
        <fullName evidence="6">Thiol reductase thioredoxin</fullName>
    </submittedName>
</protein>
<dbReference type="PROSITE" id="PS51352">
    <property type="entry name" value="THIOREDOXIN_2"/>
    <property type="match status" value="1"/>
</dbReference>
<organism evidence="6 7">
    <name type="scientific">Caulobacter mirabilis</name>
    <dbReference type="NCBI Taxonomy" id="69666"/>
    <lineage>
        <taxon>Bacteria</taxon>
        <taxon>Pseudomonadati</taxon>
        <taxon>Pseudomonadota</taxon>
        <taxon>Alphaproteobacteria</taxon>
        <taxon>Caulobacterales</taxon>
        <taxon>Caulobacteraceae</taxon>
        <taxon>Caulobacter</taxon>
    </lineage>
</organism>
<keyword evidence="4" id="KW-0676">Redox-active center</keyword>
<keyword evidence="2" id="KW-0249">Electron transport</keyword>
<evidence type="ECO:0000313" key="6">
    <source>
        <dbReference type="EMBL" id="ATQ41520.1"/>
    </source>
</evidence>
<dbReference type="PANTHER" id="PTHR45663">
    <property type="entry name" value="GEO12009P1"/>
    <property type="match status" value="1"/>
</dbReference>
<dbReference type="Gene3D" id="3.40.30.10">
    <property type="entry name" value="Glutaredoxin"/>
    <property type="match status" value="1"/>
</dbReference>
<evidence type="ECO:0000313" key="7">
    <source>
        <dbReference type="Proteomes" id="UP000228945"/>
    </source>
</evidence>
<proteinExistence type="predicted"/>
<dbReference type="InterPro" id="IPR013766">
    <property type="entry name" value="Thioredoxin_domain"/>
</dbReference>
<dbReference type="Proteomes" id="UP000228945">
    <property type="component" value="Chromosome"/>
</dbReference>
<dbReference type="InterPro" id="IPR049299">
    <property type="entry name" value="Thio2_N"/>
</dbReference>
<name>A0A2D2AU37_9CAUL</name>
<dbReference type="AlphaFoldDB" id="A0A2D2AU37"/>
<dbReference type="SUPFAM" id="SSF52833">
    <property type="entry name" value="Thioredoxin-like"/>
    <property type="match status" value="1"/>
</dbReference>
<keyword evidence="3" id="KW-1015">Disulfide bond</keyword>
<dbReference type="Gene3D" id="2.30.30.380">
    <property type="entry name" value="Zn-finger domain of Sec23/24"/>
    <property type="match status" value="1"/>
</dbReference>
<dbReference type="Pfam" id="PF21352">
    <property type="entry name" value="Zn_ribbon_Thio2"/>
    <property type="match status" value="1"/>
</dbReference>
<evidence type="ECO:0000256" key="4">
    <source>
        <dbReference type="ARBA" id="ARBA00023284"/>
    </source>
</evidence>
<evidence type="ECO:0000256" key="1">
    <source>
        <dbReference type="ARBA" id="ARBA00022448"/>
    </source>
</evidence>
<dbReference type="InterPro" id="IPR017937">
    <property type="entry name" value="Thioredoxin_CS"/>
</dbReference>
<dbReference type="GO" id="GO:0015035">
    <property type="term" value="F:protein-disulfide reductase activity"/>
    <property type="evidence" value="ECO:0007669"/>
    <property type="project" value="TreeGrafter"/>
</dbReference>
<keyword evidence="7" id="KW-1185">Reference proteome</keyword>
<dbReference type="InterPro" id="IPR036249">
    <property type="entry name" value="Thioredoxin-like_sf"/>
</dbReference>
<keyword evidence="1" id="KW-0813">Transport</keyword>
<dbReference type="CDD" id="cd02947">
    <property type="entry name" value="TRX_family"/>
    <property type="match status" value="1"/>
</dbReference>
<evidence type="ECO:0000256" key="2">
    <source>
        <dbReference type="ARBA" id="ARBA00022982"/>
    </source>
</evidence>
<dbReference type="GO" id="GO:0005737">
    <property type="term" value="C:cytoplasm"/>
    <property type="evidence" value="ECO:0007669"/>
    <property type="project" value="TreeGrafter"/>
</dbReference>
<evidence type="ECO:0000259" key="5">
    <source>
        <dbReference type="PROSITE" id="PS51352"/>
    </source>
</evidence>
<dbReference type="PRINTS" id="PR00421">
    <property type="entry name" value="THIOREDOXIN"/>
</dbReference>
<dbReference type="EMBL" id="CP024201">
    <property type="protein sequence ID" value="ATQ41520.1"/>
    <property type="molecule type" value="Genomic_DNA"/>
</dbReference>